<evidence type="ECO:0000313" key="3">
    <source>
        <dbReference type="Proteomes" id="UP000054304"/>
    </source>
</evidence>
<dbReference type="AlphaFoldDB" id="A0A0C7N9G1"/>
<evidence type="ECO:0000256" key="1">
    <source>
        <dbReference type="SAM" id="MobiDB-lite"/>
    </source>
</evidence>
<dbReference type="EMBL" id="LN736371">
    <property type="protein sequence ID" value="CEP64519.1"/>
    <property type="molecule type" value="Genomic_DNA"/>
</dbReference>
<gene>
    <name evidence="2" type="ORF">LALA0_S12e00716g</name>
</gene>
<dbReference type="STRING" id="1245769.A0A0C7N9G1"/>
<accession>A0A0C7N9G1</accession>
<dbReference type="RefSeq" id="XP_022630725.1">
    <property type="nucleotide sequence ID" value="XM_022774199.1"/>
</dbReference>
<dbReference type="OrthoDB" id="412109at2759"/>
<keyword evidence="3" id="KW-1185">Reference proteome</keyword>
<protein>
    <submittedName>
        <fullName evidence="2">LALA0S12e00716g1_1</fullName>
    </submittedName>
</protein>
<proteinExistence type="predicted"/>
<dbReference type="GeneID" id="34688074"/>
<dbReference type="HOGENOM" id="CLU_094658_0_0_1"/>
<feature type="compositionally biased region" description="Polar residues" evidence="1">
    <location>
        <begin position="155"/>
        <end position="167"/>
    </location>
</feature>
<evidence type="ECO:0000313" key="2">
    <source>
        <dbReference type="EMBL" id="CEP64519.1"/>
    </source>
</evidence>
<organism evidence="2 3">
    <name type="scientific">Lachancea lanzarotensis</name>
    <dbReference type="NCBI Taxonomy" id="1245769"/>
    <lineage>
        <taxon>Eukaryota</taxon>
        <taxon>Fungi</taxon>
        <taxon>Dikarya</taxon>
        <taxon>Ascomycota</taxon>
        <taxon>Saccharomycotina</taxon>
        <taxon>Saccharomycetes</taxon>
        <taxon>Saccharomycetales</taxon>
        <taxon>Saccharomycetaceae</taxon>
        <taxon>Lachancea</taxon>
    </lineage>
</organism>
<feature type="region of interest" description="Disordered" evidence="1">
    <location>
        <begin position="155"/>
        <end position="179"/>
    </location>
</feature>
<dbReference type="Proteomes" id="UP000054304">
    <property type="component" value="Unassembled WGS sequence"/>
</dbReference>
<name>A0A0C7N9G1_9SACH</name>
<sequence>MSLSADFLSDSDSDNERDYSYVRPTLARKKVQRNEKLEVSSFKEHGQLIYPTQDRDNLESPKLVLPVKARYNYDFEVLEKEQRMGRPEEVIDKTSTRETYALDEPHECLSDPSEGLPRIKSPKKGGQDLTFEYGTPVDGYRFVGSRTDYATFIRSTEPSSSTQSQACSEEDLSRDISFDQKSQSGKTLDISLYMNRDSAKLRIPVEGAPFLDDVKIESIEESRISRFLEKCAVHQEQVLRELLKQERIAWHPDKAQRSNDEAKSQNLIKVTRIFQAINSLWEKTQ</sequence>
<reference evidence="2 3" key="1">
    <citation type="submission" date="2014-12" db="EMBL/GenBank/DDBJ databases">
        <authorList>
            <person name="Neuveglise Cecile"/>
        </authorList>
    </citation>
    <scope>NUCLEOTIDE SEQUENCE [LARGE SCALE GENOMIC DNA]</scope>
    <source>
        <strain evidence="2 3">CBS 12615</strain>
    </source>
</reference>